<keyword evidence="1" id="KW-0732">Signal</keyword>
<evidence type="ECO:0008006" key="4">
    <source>
        <dbReference type="Google" id="ProtNLM"/>
    </source>
</evidence>
<evidence type="ECO:0000313" key="2">
    <source>
        <dbReference type="EMBL" id="MFC0842207.1"/>
    </source>
</evidence>
<name>A0ABV6T8V8_9ACTN</name>
<evidence type="ECO:0000256" key="1">
    <source>
        <dbReference type="SAM" id="SignalP"/>
    </source>
</evidence>
<comment type="caution">
    <text evidence="2">The sequence shown here is derived from an EMBL/GenBank/DDBJ whole genome shotgun (WGS) entry which is preliminary data.</text>
</comment>
<feature type="signal peptide" evidence="1">
    <location>
        <begin position="1"/>
        <end position="26"/>
    </location>
</feature>
<gene>
    <name evidence="2" type="ORF">ACFH04_00405</name>
</gene>
<sequence length="135" mass="14851">MYLRRIVTATVMATAAAAATALPAQAGGKPFQAPEIIVVNRLTAPSSVEFTYRCRSDLRRTLVVELTAPGTDFYMKSKGRPLNCNSKPQRYKEVLTEPVDGRDRPLKPGETGRVFVGLYDGPRGELVQTRLMTAH</sequence>
<proteinExistence type="predicted"/>
<evidence type="ECO:0000313" key="3">
    <source>
        <dbReference type="Proteomes" id="UP001589887"/>
    </source>
</evidence>
<protein>
    <recommendedName>
        <fullName evidence="4">Secreted protein</fullName>
    </recommendedName>
</protein>
<feature type="chain" id="PRO_5045572882" description="Secreted protein" evidence="1">
    <location>
        <begin position="27"/>
        <end position="135"/>
    </location>
</feature>
<dbReference type="EMBL" id="JBHMQV010000001">
    <property type="protein sequence ID" value="MFC0842207.1"/>
    <property type="molecule type" value="Genomic_DNA"/>
</dbReference>
<accession>A0ABV6T8V8</accession>
<keyword evidence="3" id="KW-1185">Reference proteome</keyword>
<reference evidence="2 3" key="1">
    <citation type="submission" date="2024-09" db="EMBL/GenBank/DDBJ databases">
        <authorList>
            <person name="Sun Q."/>
            <person name="Mori K."/>
        </authorList>
    </citation>
    <scope>NUCLEOTIDE SEQUENCE [LARGE SCALE GENOMIC DNA]</scope>
    <source>
        <strain evidence="2 3">JCM 4557</strain>
    </source>
</reference>
<organism evidence="2 3">
    <name type="scientific">Streptomyces noboritoensis</name>
    <dbReference type="NCBI Taxonomy" id="67337"/>
    <lineage>
        <taxon>Bacteria</taxon>
        <taxon>Bacillati</taxon>
        <taxon>Actinomycetota</taxon>
        <taxon>Actinomycetes</taxon>
        <taxon>Kitasatosporales</taxon>
        <taxon>Streptomycetaceae</taxon>
        <taxon>Streptomyces</taxon>
    </lineage>
</organism>
<dbReference type="RefSeq" id="WP_394316095.1">
    <property type="nucleotide sequence ID" value="NZ_JBHMQV010000001.1"/>
</dbReference>
<dbReference type="Proteomes" id="UP001589887">
    <property type="component" value="Unassembled WGS sequence"/>
</dbReference>